<dbReference type="EMBL" id="JAUQSZ010000005">
    <property type="protein sequence ID" value="MDO7842493.1"/>
    <property type="molecule type" value="Genomic_DNA"/>
</dbReference>
<feature type="region of interest" description="Disordered" evidence="1">
    <location>
        <begin position="76"/>
        <end position="106"/>
    </location>
</feature>
<sequence>MQRFLPIAIILLTIAATPAKAADACSIDSMPAARKHRILSEYTRLKQTQGQAQADAFVKQQGVAYYRELAAKGLCSSSSNTTTRRAEPAPKPKDNRPLNRYGKPCRRTELENQNVPNVGGSMGWALVQVCKD</sequence>
<feature type="compositionally biased region" description="Basic and acidic residues" evidence="1">
    <location>
        <begin position="84"/>
        <end position="97"/>
    </location>
</feature>
<evidence type="ECO:0000256" key="1">
    <source>
        <dbReference type="SAM" id="MobiDB-lite"/>
    </source>
</evidence>
<name>A0ABT8ZYY2_9SPHN</name>
<proteinExistence type="predicted"/>
<dbReference type="Proteomes" id="UP001176468">
    <property type="component" value="Unassembled WGS sequence"/>
</dbReference>
<comment type="caution">
    <text evidence="3">The sequence shown here is derived from an EMBL/GenBank/DDBJ whole genome shotgun (WGS) entry which is preliminary data.</text>
</comment>
<feature type="chain" id="PRO_5046823960" evidence="2">
    <location>
        <begin position="22"/>
        <end position="132"/>
    </location>
</feature>
<organism evidence="3 4">
    <name type="scientific">Sphingomonas immobilis</name>
    <dbReference type="NCBI Taxonomy" id="3063997"/>
    <lineage>
        <taxon>Bacteria</taxon>
        <taxon>Pseudomonadati</taxon>
        <taxon>Pseudomonadota</taxon>
        <taxon>Alphaproteobacteria</taxon>
        <taxon>Sphingomonadales</taxon>
        <taxon>Sphingomonadaceae</taxon>
        <taxon>Sphingomonas</taxon>
    </lineage>
</organism>
<reference evidence="3" key="1">
    <citation type="submission" date="2023-07" db="EMBL/GenBank/DDBJ databases">
        <authorList>
            <person name="Kim M.K."/>
        </authorList>
    </citation>
    <scope>NUCLEOTIDE SEQUENCE</scope>
    <source>
        <strain evidence="3">CA1-15</strain>
    </source>
</reference>
<gene>
    <name evidence="3" type="ORF">Q5H94_09145</name>
</gene>
<keyword evidence="4" id="KW-1185">Reference proteome</keyword>
<dbReference type="RefSeq" id="WP_304560954.1">
    <property type="nucleotide sequence ID" value="NZ_JAUQSZ010000005.1"/>
</dbReference>
<evidence type="ECO:0000256" key="2">
    <source>
        <dbReference type="SAM" id="SignalP"/>
    </source>
</evidence>
<protein>
    <submittedName>
        <fullName evidence="3">Uncharacterized protein</fullName>
    </submittedName>
</protein>
<feature type="signal peptide" evidence="2">
    <location>
        <begin position="1"/>
        <end position="21"/>
    </location>
</feature>
<accession>A0ABT8ZYY2</accession>
<evidence type="ECO:0000313" key="4">
    <source>
        <dbReference type="Proteomes" id="UP001176468"/>
    </source>
</evidence>
<evidence type="ECO:0000313" key="3">
    <source>
        <dbReference type="EMBL" id="MDO7842493.1"/>
    </source>
</evidence>
<keyword evidence="2" id="KW-0732">Signal</keyword>